<evidence type="ECO:0000313" key="1">
    <source>
        <dbReference type="EMBL" id="MDQ9170370.1"/>
    </source>
</evidence>
<dbReference type="RefSeq" id="WP_338436291.1">
    <property type="nucleotide sequence ID" value="NZ_JAUYVH010000003.1"/>
</dbReference>
<accession>A0ABU1BMZ0</accession>
<keyword evidence="2" id="KW-1185">Reference proteome</keyword>
<name>A0ABU1BMZ0_9BURK</name>
<protein>
    <submittedName>
        <fullName evidence="1">Uncharacterized protein</fullName>
    </submittedName>
</protein>
<gene>
    <name evidence="1" type="ORF">Q8A64_08090</name>
</gene>
<proteinExistence type="predicted"/>
<organism evidence="1 2">
    <name type="scientific">Keguizhuia sedimenti</name>
    <dbReference type="NCBI Taxonomy" id="3064264"/>
    <lineage>
        <taxon>Bacteria</taxon>
        <taxon>Pseudomonadati</taxon>
        <taxon>Pseudomonadota</taxon>
        <taxon>Betaproteobacteria</taxon>
        <taxon>Burkholderiales</taxon>
        <taxon>Oxalobacteraceae</taxon>
        <taxon>Keguizhuia</taxon>
    </lineage>
</organism>
<comment type="caution">
    <text evidence="1">The sequence shown here is derived from an EMBL/GenBank/DDBJ whole genome shotgun (WGS) entry which is preliminary data.</text>
</comment>
<dbReference type="Proteomes" id="UP001225596">
    <property type="component" value="Unassembled WGS sequence"/>
</dbReference>
<dbReference type="EMBL" id="JAUYVH010000003">
    <property type="protein sequence ID" value="MDQ9170370.1"/>
    <property type="molecule type" value="Genomic_DNA"/>
</dbReference>
<reference evidence="1 2" key="1">
    <citation type="submission" date="2023-08" db="EMBL/GenBank/DDBJ databases">
        <title>Oxalobacteraceae gen .nov., isolated from river sludge outside the plant.</title>
        <authorList>
            <person name="Zhao S.Y."/>
        </authorList>
    </citation>
    <scope>NUCLEOTIDE SEQUENCE [LARGE SCALE GENOMIC DNA]</scope>
    <source>
        <strain evidence="1 2">R-40</strain>
    </source>
</reference>
<sequence>MDKQHILSRFEKEAAALAHCDPFSLASLFAERLSRLSDRLTEDEFEELISIGAGIFHCGIREFGESVPVEDLLPASEVLARKIKSSIYE</sequence>
<evidence type="ECO:0000313" key="2">
    <source>
        <dbReference type="Proteomes" id="UP001225596"/>
    </source>
</evidence>